<keyword evidence="11" id="KW-1185">Reference proteome</keyword>
<dbReference type="GO" id="GO:0009535">
    <property type="term" value="C:chloroplast thylakoid membrane"/>
    <property type="evidence" value="ECO:0007669"/>
    <property type="project" value="TreeGrafter"/>
</dbReference>
<keyword evidence="4 9" id="KW-0812">Transmembrane</keyword>
<feature type="region of interest" description="Disordered" evidence="8">
    <location>
        <begin position="73"/>
        <end position="105"/>
    </location>
</feature>
<protein>
    <recommendedName>
        <fullName evidence="12">Phosphate transporter</fullName>
    </recommendedName>
</protein>
<proteinExistence type="predicted"/>
<organism evidence="10 11">
    <name type="scientific">Arabidopsis arenosa</name>
    <name type="common">Sand rock-cress</name>
    <name type="synonym">Cardaminopsis arenosa</name>
    <dbReference type="NCBI Taxonomy" id="38785"/>
    <lineage>
        <taxon>Eukaryota</taxon>
        <taxon>Viridiplantae</taxon>
        <taxon>Streptophyta</taxon>
        <taxon>Embryophyta</taxon>
        <taxon>Tracheophyta</taxon>
        <taxon>Spermatophyta</taxon>
        <taxon>Magnoliopsida</taxon>
        <taxon>eudicotyledons</taxon>
        <taxon>Gunneridae</taxon>
        <taxon>Pentapetalae</taxon>
        <taxon>rosids</taxon>
        <taxon>malvids</taxon>
        <taxon>Brassicales</taxon>
        <taxon>Brassicaceae</taxon>
        <taxon>Camelineae</taxon>
        <taxon>Arabidopsis</taxon>
    </lineage>
</organism>
<evidence type="ECO:0000256" key="3">
    <source>
        <dbReference type="ARBA" id="ARBA00022592"/>
    </source>
</evidence>
<feature type="transmembrane region" description="Helical" evidence="9">
    <location>
        <begin position="414"/>
        <end position="433"/>
    </location>
</feature>
<feature type="compositionally biased region" description="Low complexity" evidence="8">
    <location>
        <begin position="87"/>
        <end position="97"/>
    </location>
</feature>
<sequence length="935" mass="100894">MTLPYRFSSVRNHSLLLKTSHLCTPRSALGCFSPKESPLFKKNTAQFLSPQKHTSLPLKLVCPLASFSSYADSEGEEQHHADQPIQNSHESSTNSNESDGKGNAEATGDFSGMAQAFHISSTTARAISIVIAFSALTLPIFMKSLGQGLALKTKLLSYATLLFGFYMAWNIGANDVANAMGTSVGSGALTIRQAVMTAAVLEFSGALLMGTHVTSTMQKGILMANVFQGKDMLLFAGLLSSLAAAGTWLQVASYYGWPVSTTHCIVGSMVGFGLVYGGAGAVFWSSLAKVASSWVISPLLGALVSFLVYKCIRRFVYSAPNPGQAAAAAAPVAVFVGVASISSAALPLSKIFPIALSQALACGVAGAIVFDRIIRKQLGHLLAKTKSPETSQNQPKTIGFLSDIAGPTGTQLEIVYGIFGYMQVLSACFMSFAHGGNDVSNAIGPLAAALSILQNGAAAGGAEIVIPMDVLAWGGFGIVAGLTMWGYRVIATIGKKITELTPTRGFAAEFAAASVVLFASKLGLPISATHTLVGAVMGVGFARGLNSVRAETVREIVASWLVTIPLISCFSGTCSSVWIVVVVVLMAAVIGNVALLLDVNSHRTVVTDRRIRLTVVDVVLNLQKRDSHSHVSHYAALSSNKPLESDGEARIRRFLTRGKANSRANAVDFDDAGSSDEESSDGGGGGGDEDEEEEAFDVEKERKRRAKEFQDMKELERKAEELQYKIDEEGDDSEEKKRMRVKRELQKVAQEQAERRKTAELMFELGQKAYGKGMYGRAIEFLEGALTIIPRPTLFGGEIQIWLAMAYEANNRHADCIDLYQQLEKKHPSPGIRRQASELRYILQAPKLKISQEEMVTIPMIGSSYDSYAVTWSDKDRDKERRMNESTTNQLNSSEDFLGKLLVWRPAVGMEKNRVFWLALTLWFGLVGAALILQR</sequence>
<feature type="transmembrane region" description="Helical" evidence="9">
    <location>
        <begin position="264"/>
        <end position="285"/>
    </location>
</feature>
<dbReference type="SUPFAM" id="SSF48452">
    <property type="entry name" value="TPR-like"/>
    <property type="match status" value="1"/>
</dbReference>
<keyword evidence="7" id="KW-0802">TPR repeat</keyword>
<feature type="transmembrane region" description="Helical" evidence="9">
    <location>
        <begin position="915"/>
        <end position="933"/>
    </location>
</feature>
<reference evidence="10" key="1">
    <citation type="submission" date="2021-01" db="EMBL/GenBank/DDBJ databases">
        <authorList>
            <person name="Bezrukov I."/>
        </authorList>
    </citation>
    <scope>NUCLEOTIDE SEQUENCE</scope>
</reference>
<feature type="transmembrane region" description="Helical" evidence="9">
    <location>
        <begin position="233"/>
        <end position="257"/>
    </location>
</feature>
<evidence type="ECO:0000313" key="11">
    <source>
        <dbReference type="Proteomes" id="UP000682877"/>
    </source>
</evidence>
<keyword evidence="5 9" id="KW-1133">Transmembrane helix</keyword>
<evidence type="ECO:0000256" key="8">
    <source>
        <dbReference type="SAM" id="MobiDB-lite"/>
    </source>
</evidence>
<feature type="compositionally biased region" description="Basic and acidic residues" evidence="8">
    <location>
        <begin position="697"/>
        <end position="707"/>
    </location>
</feature>
<feature type="transmembrane region" description="Helical" evidence="9">
    <location>
        <begin position="470"/>
        <end position="490"/>
    </location>
</feature>
<dbReference type="Proteomes" id="UP000682877">
    <property type="component" value="Chromosome 5"/>
</dbReference>
<evidence type="ECO:0000256" key="4">
    <source>
        <dbReference type="ARBA" id="ARBA00022692"/>
    </source>
</evidence>
<evidence type="ECO:0008006" key="12">
    <source>
        <dbReference type="Google" id="ProtNLM"/>
    </source>
</evidence>
<feature type="transmembrane region" description="Helical" evidence="9">
    <location>
        <begin position="291"/>
        <end position="312"/>
    </location>
</feature>
<feature type="transmembrane region" description="Helical" evidence="9">
    <location>
        <begin position="155"/>
        <end position="173"/>
    </location>
</feature>
<dbReference type="PANTHER" id="PTHR36761:SF2">
    <property type="entry name" value="ORF03 PROTEIN"/>
    <property type="match status" value="1"/>
</dbReference>
<evidence type="ECO:0000256" key="5">
    <source>
        <dbReference type="ARBA" id="ARBA00022989"/>
    </source>
</evidence>
<dbReference type="PROSITE" id="PS50005">
    <property type="entry name" value="TPR"/>
    <property type="match status" value="1"/>
</dbReference>
<dbReference type="InterPro" id="IPR011990">
    <property type="entry name" value="TPR-like_helical_dom_sf"/>
</dbReference>
<feature type="region of interest" description="Disordered" evidence="8">
    <location>
        <begin position="665"/>
        <end position="707"/>
    </location>
</feature>
<feature type="transmembrane region" description="Helical" evidence="9">
    <location>
        <begin position="351"/>
        <end position="370"/>
    </location>
</feature>
<feature type="repeat" description="TPR" evidence="7">
    <location>
        <begin position="759"/>
        <end position="792"/>
    </location>
</feature>
<feature type="compositionally biased region" description="Acidic residues" evidence="8">
    <location>
        <begin position="687"/>
        <end position="696"/>
    </location>
</feature>
<evidence type="ECO:0000256" key="9">
    <source>
        <dbReference type="SAM" id="Phobius"/>
    </source>
</evidence>
<dbReference type="Pfam" id="PF01384">
    <property type="entry name" value="PHO4"/>
    <property type="match status" value="1"/>
</dbReference>
<feature type="transmembrane region" description="Helical" evidence="9">
    <location>
        <begin position="579"/>
        <end position="599"/>
    </location>
</feature>
<evidence type="ECO:0000256" key="1">
    <source>
        <dbReference type="ARBA" id="ARBA00004141"/>
    </source>
</evidence>
<evidence type="ECO:0000313" key="10">
    <source>
        <dbReference type="EMBL" id="CAE6067906.1"/>
    </source>
</evidence>
<dbReference type="InterPro" id="IPR001204">
    <property type="entry name" value="Phos_transporter"/>
</dbReference>
<keyword evidence="3" id="KW-0592">Phosphate transport</keyword>
<evidence type="ECO:0000256" key="6">
    <source>
        <dbReference type="ARBA" id="ARBA00023136"/>
    </source>
</evidence>
<dbReference type="InterPro" id="IPR019734">
    <property type="entry name" value="TPR_rpt"/>
</dbReference>
<feature type="transmembrane region" description="Helical" evidence="9">
    <location>
        <begin position="324"/>
        <end position="345"/>
    </location>
</feature>
<evidence type="ECO:0000256" key="7">
    <source>
        <dbReference type="PROSITE-ProRule" id="PRU00339"/>
    </source>
</evidence>
<dbReference type="Gene3D" id="1.25.40.10">
    <property type="entry name" value="Tetratricopeptide repeat domain"/>
    <property type="match status" value="1"/>
</dbReference>
<gene>
    <name evidence="10" type="ORF">AARE701A_LOCUS12036</name>
</gene>
<dbReference type="GO" id="GO:0006817">
    <property type="term" value="P:phosphate ion transport"/>
    <property type="evidence" value="ECO:0007669"/>
    <property type="project" value="UniProtKB-KW"/>
</dbReference>
<dbReference type="EMBL" id="LR999455">
    <property type="protein sequence ID" value="CAE6067906.1"/>
    <property type="molecule type" value="Genomic_DNA"/>
</dbReference>
<dbReference type="GO" id="GO:0005315">
    <property type="term" value="F:phosphate transmembrane transporter activity"/>
    <property type="evidence" value="ECO:0007669"/>
    <property type="project" value="InterPro"/>
</dbReference>
<comment type="subcellular location">
    <subcellularLocation>
        <location evidence="1">Membrane</location>
        <topology evidence="1">Multi-pass membrane protein</topology>
    </subcellularLocation>
</comment>
<name>A0A8S2A7L7_ARAAE</name>
<dbReference type="PANTHER" id="PTHR36761">
    <property type="entry name" value="ORF03 PROTEIN"/>
    <property type="match status" value="1"/>
</dbReference>
<feature type="compositionally biased region" description="Acidic residues" evidence="8">
    <location>
        <begin position="668"/>
        <end position="680"/>
    </location>
</feature>
<dbReference type="CDD" id="cd22249">
    <property type="entry name" value="UDM1_RNF168_RNF169-like"/>
    <property type="match status" value="1"/>
</dbReference>
<dbReference type="AlphaFoldDB" id="A0A8S2A7L7"/>
<keyword evidence="2" id="KW-0813">Transport</keyword>
<keyword evidence="6 9" id="KW-0472">Membrane</keyword>
<feature type="transmembrane region" description="Helical" evidence="9">
    <location>
        <begin position="123"/>
        <end position="143"/>
    </location>
</feature>
<feature type="transmembrane region" description="Helical" evidence="9">
    <location>
        <begin position="502"/>
        <end position="520"/>
    </location>
</feature>
<evidence type="ECO:0000256" key="2">
    <source>
        <dbReference type="ARBA" id="ARBA00022448"/>
    </source>
</evidence>
<accession>A0A8S2A7L7</accession>